<dbReference type="InterPro" id="IPR020843">
    <property type="entry name" value="ER"/>
</dbReference>
<evidence type="ECO:0000256" key="6">
    <source>
        <dbReference type="ARBA" id="ARBA00022741"/>
    </source>
</evidence>
<feature type="binding site" description="axial binding residue" evidence="11">
    <location>
        <position position="818"/>
    </location>
    <ligand>
        <name>heme</name>
        <dbReference type="ChEBI" id="CHEBI:30413"/>
    </ligand>
    <ligandPart>
        <name>Fe</name>
        <dbReference type="ChEBI" id="CHEBI:18248"/>
    </ligandPart>
</feature>
<protein>
    <recommendedName>
        <fullName evidence="12">Enoyl reductase (ER) domain-containing protein</fullName>
    </recommendedName>
</protein>
<proteinExistence type="inferred from homology"/>
<keyword evidence="10" id="KW-0503">Monooxygenase</keyword>
<gene>
    <name evidence="13" type="ORF">NPX13_g940</name>
</gene>
<dbReference type="PANTHER" id="PTHR45348">
    <property type="entry name" value="HYPOTHETICAL OXIDOREDUCTASE (EUROFUNG)"/>
    <property type="match status" value="1"/>
</dbReference>
<dbReference type="Gene3D" id="1.10.630.10">
    <property type="entry name" value="Cytochrome P450"/>
    <property type="match status" value="1"/>
</dbReference>
<sequence length="873" mass="97366">MQISTAVSLPSTRIAVVEGDDHRLRIDSNAPLPNVRPDEILVQVKAVAINPCDYKMHERFPCPGAVDGCDFSGVIVAVGSEVANMSIGDRVCGAVHGSNPVRPESGAFANYIVSESEFTLKIPDSMSFEEAAGLGVTGLATLAMALFKALALPGTLDEPAPKPRTVLVHGGSSSVGTMAMQLVRLAGHVPIATCSPRNFDLVKSFGAEEVFDYNNPDCAKDIKAYTKNSLSYVLDPFTDAKSIALCYGAMGRAGGRYSCLEMYPDYVLDRKSIKVGFVMGPALLGHRLALSDGYERDEDPEMRAFGVQWYRSVQNMLDQGKIRPHPLRVLGHSFESVLEGVGMLKRKAVSGEKLVVGHNVYTLISVATPINFSRTLESDDVCVVSGHAKIFTGSLGIRWDQQINMQDILDLQVRLALFSGKGYEKYLQYGVPFQFPNPVGELGNQVILPIKYLEEVKRAPRSLYSFEAFSEKLFLLNYFKSPRQTDAVTYATRLDINRNLADLHRKPPDNVVNGLWTEAEQILKEIVATQESKAIAGGELTCTIVSRMMSYVLVGPALCRNPKWQKIAIEATFAIVEASLGLRSKYTPNWRWLAKYQNTTAQKLDEIRKEATELIKPLYNARTQSLKETDGRDSRSFYDAMYWILTKRKADKTLQGIVDQELFLTLTSIHTTAGTLQSILFDWLDHPECHAEIMAEINDVLAEVKAAGGKWTLQKVAVMKKLDSFMKESTRVNPVGFMTVQRYAQKSHVFQDGFYLPAGTVFHFAMDAVHHDPNIYPNPEKFDAFRFYNLREKIDPNQFHYGYVSDVTLNWGAGTHACPGRFLAALVLKFALIQMITGYDMKYADGRPEKRPEYCVDNSRREDPMLKVELRAR</sequence>
<evidence type="ECO:0000256" key="7">
    <source>
        <dbReference type="ARBA" id="ARBA00022857"/>
    </source>
</evidence>
<evidence type="ECO:0000313" key="13">
    <source>
        <dbReference type="EMBL" id="KAJ3579628.1"/>
    </source>
</evidence>
<evidence type="ECO:0000256" key="10">
    <source>
        <dbReference type="ARBA" id="ARBA00023033"/>
    </source>
</evidence>
<feature type="domain" description="Enoyl reductase (ER)" evidence="12">
    <location>
        <begin position="19"/>
        <end position="356"/>
    </location>
</feature>
<dbReference type="GO" id="GO:0004497">
    <property type="term" value="F:monooxygenase activity"/>
    <property type="evidence" value="ECO:0007669"/>
    <property type="project" value="UniProtKB-KW"/>
</dbReference>
<accession>A0A9W8NNM9</accession>
<dbReference type="AlphaFoldDB" id="A0A9W8NNM9"/>
<comment type="subunit">
    <text evidence="4">Monomer.</text>
</comment>
<organism evidence="13 14">
    <name type="scientific">Xylaria arbuscula</name>
    <dbReference type="NCBI Taxonomy" id="114810"/>
    <lineage>
        <taxon>Eukaryota</taxon>
        <taxon>Fungi</taxon>
        <taxon>Dikarya</taxon>
        <taxon>Ascomycota</taxon>
        <taxon>Pezizomycotina</taxon>
        <taxon>Sordariomycetes</taxon>
        <taxon>Xylariomycetidae</taxon>
        <taxon>Xylariales</taxon>
        <taxon>Xylariaceae</taxon>
        <taxon>Xylaria</taxon>
    </lineage>
</organism>
<dbReference type="PROSITE" id="PS00086">
    <property type="entry name" value="CYTOCHROME_P450"/>
    <property type="match status" value="1"/>
</dbReference>
<evidence type="ECO:0000256" key="9">
    <source>
        <dbReference type="ARBA" id="ARBA00023004"/>
    </source>
</evidence>
<keyword evidence="9 11" id="KW-0408">Iron</keyword>
<comment type="similarity">
    <text evidence="3">Belongs to the cytochrome P450 family.</text>
</comment>
<comment type="cofactor">
    <cofactor evidence="1 11">
        <name>heme</name>
        <dbReference type="ChEBI" id="CHEBI:30413"/>
    </cofactor>
</comment>
<dbReference type="SMART" id="SM00829">
    <property type="entry name" value="PKS_ER"/>
    <property type="match status" value="1"/>
</dbReference>
<dbReference type="InterPro" id="IPR002403">
    <property type="entry name" value="Cyt_P450_E_grp-IV"/>
</dbReference>
<keyword evidence="11" id="KW-0349">Heme</keyword>
<evidence type="ECO:0000256" key="3">
    <source>
        <dbReference type="ARBA" id="ARBA00010617"/>
    </source>
</evidence>
<evidence type="ECO:0000256" key="4">
    <source>
        <dbReference type="ARBA" id="ARBA00011245"/>
    </source>
</evidence>
<dbReference type="Pfam" id="PF08240">
    <property type="entry name" value="ADH_N"/>
    <property type="match status" value="1"/>
</dbReference>
<evidence type="ECO:0000256" key="11">
    <source>
        <dbReference type="PIRSR" id="PIRSR602403-1"/>
    </source>
</evidence>
<dbReference type="InterPro" id="IPR013149">
    <property type="entry name" value="ADH-like_C"/>
</dbReference>
<dbReference type="InterPro" id="IPR011032">
    <property type="entry name" value="GroES-like_sf"/>
</dbReference>
<dbReference type="EMBL" id="JANPWZ010000075">
    <property type="protein sequence ID" value="KAJ3579628.1"/>
    <property type="molecule type" value="Genomic_DNA"/>
</dbReference>
<keyword evidence="5 11" id="KW-0479">Metal-binding</keyword>
<evidence type="ECO:0000256" key="8">
    <source>
        <dbReference type="ARBA" id="ARBA00023002"/>
    </source>
</evidence>
<reference evidence="13" key="1">
    <citation type="submission" date="2022-07" db="EMBL/GenBank/DDBJ databases">
        <title>Genome Sequence of Xylaria arbuscula.</title>
        <authorList>
            <person name="Buettner E."/>
        </authorList>
    </citation>
    <scope>NUCLEOTIDE SEQUENCE</scope>
    <source>
        <strain evidence="13">VT107</strain>
    </source>
</reference>
<dbReference type="InterPro" id="IPR013154">
    <property type="entry name" value="ADH-like_N"/>
</dbReference>
<dbReference type="InterPro" id="IPR036396">
    <property type="entry name" value="Cyt_P450_sf"/>
</dbReference>
<dbReference type="PRINTS" id="PR00465">
    <property type="entry name" value="EP450IV"/>
</dbReference>
<dbReference type="GO" id="GO:0020037">
    <property type="term" value="F:heme binding"/>
    <property type="evidence" value="ECO:0007669"/>
    <property type="project" value="InterPro"/>
</dbReference>
<dbReference type="Proteomes" id="UP001148614">
    <property type="component" value="Unassembled WGS sequence"/>
</dbReference>
<dbReference type="SUPFAM" id="SSF51735">
    <property type="entry name" value="NAD(P)-binding Rossmann-fold domains"/>
    <property type="match status" value="1"/>
</dbReference>
<dbReference type="InterPro" id="IPR036291">
    <property type="entry name" value="NAD(P)-bd_dom_sf"/>
</dbReference>
<dbReference type="GO" id="GO:0016651">
    <property type="term" value="F:oxidoreductase activity, acting on NAD(P)H"/>
    <property type="evidence" value="ECO:0007669"/>
    <property type="project" value="InterPro"/>
</dbReference>
<dbReference type="Pfam" id="PF00107">
    <property type="entry name" value="ADH_zinc_N"/>
    <property type="match status" value="1"/>
</dbReference>
<evidence type="ECO:0000313" key="14">
    <source>
        <dbReference type="Proteomes" id="UP001148614"/>
    </source>
</evidence>
<keyword evidence="8" id="KW-0560">Oxidoreductase</keyword>
<dbReference type="InterPro" id="IPR017972">
    <property type="entry name" value="Cyt_P450_CS"/>
</dbReference>
<dbReference type="GO" id="GO:0000166">
    <property type="term" value="F:nucleotide binding"/>
    <property type="evidence" value="ECO:0007669"/>
    <property type="project" value="UniProtKB-KW"/>
</dbReference>
<dbReference type="InterPro" id="IPR047122">
    <property type="entry name" value="Trans-enoyl_RdTase-like"/>
</dbReference>
<dbReference type="SUPFAM" id="SSF48264">
    <property type="entry name" value="Cytochrome P450"/>
    <property type="match status" value="1"/>
</dbReference>
<dbReference type="GO" id="GO:0016705">
    <property type="term" value="F:oxidoreductase activity, acting on paired donors, with incorporation or reduction of molecular oxygen"/>
    <property type="evidence" value="ECO:0007669"/>
    <property type="project" value="InterPro"/>
</dbReference>
<name>A0A9W8NNM9_9PEZI</name>
<comment type="similarity">
    <text evidence="2">Belongs to the zinc-containing alcohol dehydrogenase family.</text>
</comment>
<dbReference type="CDD" id="cd08249">
    <property type="entry name" value="enoyl_reductase_like"/>
    <property type="match status" value="1"/>
</dbReference>
<keyword evidence="7" id="KW-0521">NADP</keyword>
<evidence type="ECO:0000259" key="12">
    <source>
        <dbReference type="SMART" id="SM00829"/>
    </source>
</evidence>
<evidence type="ECO:0000256" key="5">
    <source>
        <dbReference type="ARBA" id="ARBA00022723"/>
    </source>
</evidence>
<dbReference type="Pfam" id="PF00067">
    <property type="entry name" value="p450"/>
    <property type="match status" value="1"/>
</dbReference>
<evidence type="ECO:0000256" key="2">
    <source>
        <dbReference type="ARBA" id="ARBA00008072"/>
    </source>
</evidence>
<comment type="caution">
    <text evidence="13">The sequence shown here is derived from an EMBL/GenBank/DDBJ whole genome shotgun (WGS) entry which is preliminary data.</text>
</comment>
<keyword evidence="6" id="KW-0547">Nucleotide-binding</keyword>
<evidence type="ECO:0000256" key="1">
    <source>
        <dbReference type="ARBA" id="ARBA00001971"/>
    </source>
</evidence>
<dbReference type="VEuPathDB" id="FungiDB:F4678DRAFT_478582"/>
<dbReference type="GO" id="GO:0005506">
    <property type="term" value="F:iron ion binding"/>
    <property type="evidence" value="ECO:0007669"/>
    <property type="project" value="InterPro"/>
</dbReference>
<keyword evidence="14" id="KW-1185">Reference proteome</keyword>
<dbReference type="InterPro" id="IPR001128">
    <property type="entry name" value="Cyt_P450"/>
</dbReference>
<dbReference type="CDD" id="cd11041">
    <property type="entry name" value="CYP503A1-like"/>
    <property type="match status" value="1"/>
</dbReference>
<dbReference type="Gene3D" id="3.40.50.720">
    <property type="entry name" value="NAD(P)-binding Rossmann-like Domain"/>
    <property type="match status" value="1"/>
</dbReference>
<dbReference type="SUPFAM" id="SSF50129">
    <property type="entry name" value="GroES-like"/>
    <property type="match status" value="1"/>
</dbReference>
<dbReference type="VEuPathDB" id="FungiDB:F4678DRAFT_49873"/>
<dbReference type="Gene3D" id="3.90.180.10">
    <property type="entry name" value="Medium-chain alcohol dehydrogenases, catalytic domain"/>
    <property type="match status" value="1"/>
</dbReference>
<dbReference type="PANTHER" id="PTHR45348:SF1">
    <property type="entry name" value="TRANS-ENOYL REDUCTASE STHE"/>
    <property type="match status" value="1"/>
</dbReference>